<accession>A0A6C0HQF3</accession>
<feature type="region of interest" description="Disordered" evidence="1">
    <location>
        <begin position="1"/>
        <end position="52"/>
    </location>
</feature>
<organism evidence="2">
    <name type="scientific">viral metagenome</name>
    <dbReference type="NCBI Taxonomy" id="1070528"/>
    <lineage>
        <taxon>unclassified sequences</taxon>
        <taxon>metagenomes</taxon>
        <taxon>organismal metagenomes</taxon>
    </lineage>
</organism>
<reference evidence="2" key="1">
    <citation type="journal article" date="2020" name="Nature">
        <title>Giant virus diversity and host interactions through global metagenomics.</title>
        <authorList>
            <person name="Schulz F."/>
            <person name="Roux S."/>
            <person name="Paez-Espino D."/>
            <person name="Jungbluth S."/>
            <person name="Walsh D.A."/>
            <person name="Denef V.J."/>
            <person name="McMahon K.D."/>
            <person name="Konstantinidis K.T."/>
            <person name="Eloe-Fadrosh E.A."/>
            <person name="Kyrpides N.C."/>
            <person name="Woyke T."/>
        </authorList>
    </citation>
    <scope>NUCLEOTIDE SEQUENCE</scope>
    <source>
        <strain evidence="2">GVMAG-M-3300023184-165</strain>
    </source>
</reference>
<evidence type="ECO:0000313" key="2">
    <source>
        <dbReference type="EMBL" id="QHT82921.1"/>
    </source>
</evidence>
<protein>
    <submittedName>
        <fullName evidence="2">Uncharacterized protein</fullName>
    </submittedName>
</protein>
<proteinExistence type="predicted"/>
<name>A0A6C0HQF3_9ZZZZ</name>
<dbReference type="AlphaFoldDB" id="A0A6C0HQF3"/>
<sequence length="156" mass="16937">MAKTRRNRSRWGGQKQGKSSKSYMTIGGKSRRKRGGQYGATPATTNASNLLGDIGSGAQKALDKTKEGVTWAFNKVFPGTVTPNPPVQPYAMGGSRKRRGGQVKGYNDSFKSVPASVNAMGGSRRKRRGGGEVVGFDENWKEYGSVGGSRRRRRKH</sequence>
<feature type="region of interest" description="Disordered" evidence="1">
    <location>
        <begin position="80"/>
        <end position="156"/>
    </location>
</feature>
<dbReference type="EMBL" id="MN740004">
    <property type="protein sequence ID" value="QHT82921.1"/>
    <property type="molecule type" value="Genomic_DNA"/>
</dbReference>
<evidence type="ECO:0000256" key="1">
    <source>
        <dbReference type="SAM" id="MobiDB-lite"/>
    </source>
</evidence>